<keyword evidence="2" id="KW-0812">Transmembrane</keyword>
<dbReference type="Proteomes" id="UP000053260">
    <property type="component" value="Unassembled WGS sequence"/>
</dbReference>
<keyword evidence="1" id="KW-0175">Coiled coil</keyword>
<dbReference type="AlphaFoldDB" id="A0A124IDR9"/>
<name>A0A124IDR9_9ACTN</name>
<keyword evidence="2" id="KW-1133">Transmembrane helix</keyword>
<organism evidence="3 4">
    <name type="scientific">Streptomyces dysideae</name>
    <dbReference type="NCBI Taxonomy" id="909626"/>
    <lineage>
        <taxon>Bacteria</taxon>
        <taxon>Bacillati</taxon>
        <taxon>Actinomycetota</taxon>
        <taxon>Actinomycetes</taxon>
        <taxon>Kitasatosporales</taxon>
        <taxon>Streptomycetaceae</taxon>
        <taxon>Streptomyces</taxon>
    </lineage>
</organism>
<reference evidence="3 4" key="1">
    <citation type="submission" date="2015-10" db="EMBL/GenBank/DDBJ databases">
        <title>Draft genome sequence of Streptomyces sp. RV15, isolated from a marine sponge.</title>
        <authorList>
            <person name="Ruckert C."/>
            <person name="Abdelmohsen U.R."/>
            <person name="Winkler A."/>
            <person name="Hentschel U."/>
            <person name="Kalinowski J."/>
            <person name="Kampfer P."/>
            <person name="Glaeser S."/>
        </authorList>
    </citation>
    <scope>NUCLEOTIDE SEQUENCE [LARGE SCALE GENOMIC DNA]</scope>
    <source>
        <strain evidence="3 4">RV15</strain>
    </source>
</reference>
<proteinExistence type="predicted"/>
<evidence type="ECO:0000313" key="4">
    <source>
        <dbReference type="Proteomes" id="UP000053260"/>
    </source>
</evidence>
<protein>
    <submittedName>
        <fullName evidence="3">Uncharacterized protein</fullName>
    </submittedName>
</protein>
<evidence type="ECO:0000256" key="1">
    <source>
        <dbReference type="SAM" id="Coils"/>
    </source>
</evidence>
<keyword evidence="2" id="KW-0472">Membrane</keyword>
<accession>A0A124IDR9</accession>
<comment type="caution">
    <text evidence="3">The sequence shown here is derived from an EMBL/GenBank/DDBJ whole genome shotgun (WGS) entry which is preliminary data.</text>
</comment>
<dbReference type="EMBL" id="LMXB01000096">
    <property type="protein sequence ID" value="KUO16011.1"/>
    <property type="molecule type" value="Genomic_DNA"/>
</dbReference>
<evidence type="ECO:0000256" key="2">
    <source>
        <dbReference type="SAM" id="Phobius"/>
    </source>
</evidence>
<dbReference type="STRING" id="909626.AQJ91_37915"/>
<feature type="transmembrane region" description="Helical" evidence="2">
    <location>
        <begin position="711"/>
        <end position="730"/>
    </location>
</feature>
<sequence>MLPADIYRGPGRRVLLGLSAWTTAVLLTLTPVLQPEVAAAEPGAGARSAIVEGKDPTPSGQSLTQLDDFFDTPIGRMLYVGREARRLDDKPWRNMAIGFVDITDLQGLDTAGYEIVDVDELSKTNPALYEQLGLVDRPQIRKFAVIPQSNDASSDVPANHSEMLMLIRELRYLGVENPDRVFAVGTDRSPCPTCAPRIPKGADVFYLVKDGKGSSSELRERIQAAKPATEKNEEYKKELAQERKRIAERKVANPKRRARLAKQTKNVFQTGVEGGGSCQLGLGLGPASPGTEQAASASLSGGRGQQAAFTVRSGAVQADCHDGGAAKAGGAAGIPESGLVKALSEPFAQAPGGIDFSSLQLRYLSDPGDGSGLQYSFQAPTSTTGGTSPVTGVNAAGLTSDAFFVWLALDPSTFWVNLNPTEPDRIVDADMGRTDVGRIMLQADLRLKKDVGRLIHPGTALGKEYHARRKGTCMTSRVWIVPEPADVRRDGDKLYILKAPLKVRMESEYIDLPAGQGAAGDCPQEDQATRAHNEALFRSLVLPKLTKLVNTGSYYAELRRVYLARVAAQWYRDLSAARQTTYGDLIDKGDINSWITRTSWKPTDTFDQYVRSYTRGDYRFTRKVTKGNYIYTYTYVYGGVDLTSVPLRQISDSSFDARYSGLTKDIDASLTKPTGGDGSGALWLGAPTPRQAAAGFDAADDGSGLSVRDVLAPRVLLPVMLVALAAVLLWRRSRRLSAAGTASPLRRTAVRRERKP</sequence>
<feature type="coiled-coil region" evidence="1">
    <location>
        <begin position="225"/>
        <end position="252"/>
    </location>
</feature>
<keyword evidence="4" id="KW-1185">Reference proteome</keyword>
<evidence type="ECO:0000313" key="3">
    <source>
        <dbReference type="EMBL" id="KUO16011.1"/>
    </source>
</evidence>
<gene>
    <name evidence="3" type="ORF">AQJ91_37915</name>
</gene>